<comment type="caution">
    <text evidence="2">The sequence shown here is derived from an EMBL/GenBank/DDBJ whole genome shotgun (WGS) entry which is preliminary data.</text>
</comment>
<feature type="compositionally biased region" description="Basic and acidic residues" evidence="1">
    <location>
        <begin position="68"/>
        <end position="77"/>
    </location>
</feature>
<dbReference type="EMBL" id="VCAZ01000022">
    <property type="protein sequence ID" value="TSK87579.1"/>
    <property type="molecule type" value="Genomic_DNA"/>
</dbReference>
<evidence type="ECO:0000313" key="2">
    <source>
        <dbReference type="EMBL" id="TSK87579.1"/>
    </source>
</evidence>
<feature type="compositionally biased region" description="Polar residues" evidence="1">
    <location>
        <begin position="57"/>
        <end position="67"/>
    </location>
</feature>
<keyword evidence="3" id="KW-1185">Reference proteome</keyword>
<reference evidence="2 3" key="1">
    <citation type="journal article" date="2019" name="Genome Biol. Evol.">
        <title>Whole-Genome Sequencing of the Giant Devil Catfish, Bagarius yarrelli.</title>
        <authorList>
            <person name="Jiang W."/>
            <person name="Lv Y."/>
            <person name="Cheng L."/>
            <person name="Yang K."/>
            <person name="Chao B."/>
            <person name="Wang X."/>
            <person name="Li Y."/>
            <person name="Pan X."/>
            <person name="You X."/>
            <person name="Zhang Y."/>
            <person name="Yang J."/>
            <person name="Li J."/>
            <person name="Zhang X."/>
            <person name="Liu S."/>
            <person name="Sun C."/>
            <person name="Yang J."/>
            <person name="Shi Q."/>
        </authorList>
    </citation>
    <scope>NUCLEOTIDE SEQUENCE [LARGE SCALE GENOMIC DNA]</scope>
    <source>
        <strain evidence="2">JWS20170419001</strain>
        <tissue evidence="2">Muscle</tissue>
    </source>
</reference>
<dbReference type="AlphaFoldDB" id="A0A556TVY8"/>
<dbReference type="Proteomes" id="UP000319801">
    <property type="component" value="Unassembled WGS sequence"/>
</dbReference>
<name>A0A556TVY8_BAGYA</name>
<protein>
    <submittedName>
        <fullName evidence="2">Uncharacterized protein</fullName>
    </submittedName>
</protein>
<gene>
    <name evidence="2" type="ORF">Baya_4293</name>
</gene>
<proteinExistence type="predicted"/>
<evidence type="ECO:0000313" key="3">
    <source>
        <dbReference type="Proteomes" id="UP000319801"/>
    </source>
</evidence>
<evidence type="ECO:0000256" key="1">
    <source>
        <dbReference type="SAM" id="MobiDB-lite"/>
    </source>
</evidence>
<organism evidence="2 3">
    <name type="scientific">Bagarius yarrelli</name>
    <name type="common">Goonch</name>
    <name type="synonym">Bagrus yarrelli</name>
    <dbReference type="NCBI Taxonomy" id="175774"/>
    <lineage>
        <taxon>Eukaryota</taxon>
        <taxon>Metazoa</taxon>
        <taxon>Chordata</taxon>
        <taxon>Craniata</taxon>
        <taxon>Vertebrata</taxon>
        <taxon>Euteleostomi</taxon>
        <taxon>Actinopterygii</taxon>
        <taxon>Neopterygii</taxon>
        <taxon>Teleostei</taxon>
        <taxon>Ostariophysi</taxon>
        <taxon>Siluriformes</taxon>
        <taxon>Sisoridae</taxon>
        <taxon>Sisorinae</taxon>
        <taxon>Bagarius</taxon>
    </lineage>
</organism>
<feature type="region of interest" description="Disordered" evidence="1">
    <location>
        <begin position="1"/>
        <end position="86"/>
    </location>
</feature>
<sequence length="86" mass="9828">MVSSHLPTRGSHGNVGSSNWRTEDTHFVVPPPSAQQQEHGAACRQQLEERIHLGHTKQINGKLQSQKNDTDQRQKEKEEEEEEEET</sequence>
<accession>A0A556TVY8</accession>